<name>A0A362X0V5_9FLAO</name>
<feature type="domain" description="Bacterial surface antigen (D15)" evidence="6">
    <location>
        <begin position="380"/>
        <end position="746"/>
    </location>
</feature>
<dbReference type="PANTHER" id="PTHR12815">
    <property type="entry name" value="SORTING AND ASSEMBLY MACHINERY SAMM50 PROTEIN FAMILY MEMBER"/>
    <property type="match status" value="1"/>
</dbReference>
<keyword evidence="5" id="KW-0998">Cell outer membrane</keyword>
<keyword evidence="3" id="KW-0732">Signal</keyword>
<protein>
    <submittedName>
        <fullName evidence="7">Outer membrane protein assembly factor BamA</fullName>
    </submittedName>
</protein>
<accession>A0A362X0V5</accession>
<dbReference type="InterPro" id="IPR000184">
    <property type="entry name" value="Bac_surfAg_D15"/>
</dbReference>
<evidence type="ECO:0000259" key="6">
    <source>
        <dbReference type="Pfam" id="PF01103"/>
    </source>
</evidence>
<dbReference type="PROSITE" id="PS51257">
    <property type="entry name" value="PROKAR_LIPOPROTEIN"/>
    <property type="match status" value="1"/>
</dbReference>
<reference evidence="7 8" key="1">
    <citation type="submission" date="2018-02" db="EMBL/GenBank/DDBJ databases">
        <title>Genomic Encyclopedia of Archaeal and Bacterial Type Strains, Phase II (KMG-II): from individual species to whole genera.</title>
        <authorList>
            <person name="Goeker M."/>
        </authorList>
    </citation>
    <scope>NUCLEOTIDE SEQUENCE [LARGE SCALE GENOMIC DNA]</scope>
    <source>
        <strain evidence="7 8">DSM 21165</strain>
    </source>
</reference>
<comment type="caution">
    <text evidence="7">The sequence shown here is derived from an EMBL/GenBank/DDBJ whole genome shotgun (WGS) entry which is preliminary data.</text>
</comment>
<dbReference type="AlphaFoldDB" id="A0A362X0V5"/>
<dbReference type="Gene3D" id="2.40.160.50">
    <property type="entry name" value="membrane protein fhac: a member of the omp85/tpsb transporter family"/>
    <property type="match status" value="1"/>
</dbReference>
<keyword evidence="4" id="KW-0472">Membrane</keyword>
<dbReference type="PANTHER" id="PTHR12815:SF47">
    <property type="entry name" value="TRANSLOCATION AND ASSEMBLY MODULE SUBUNIT TAMA"/>
    <property type="match status" value="1"/>
</dbReference>
<evidence type="ECO:0000256" key="5">
    <source>
        <dbReference type="ARBA" id="ARBA00023237"/>
    </source>
</evidence>
<dbReference type="InterPro" id="IPR039910">
    <property type="entry name" value="D15-like"/>
</dbReference>
<dbReference type="Pfam" id="PF01103">
    <property type="entry name" value="Omp85"/>
    <property type="match status" value="1"/>
</dbReference>
<gene>
    <name evidence="7" type="ORF">CLV33_103134</name>
</gene>
<dbReference type="GO" id="GO:0019867">
    <property type="term" value="C:outer membrane"/>
    <property type="evidence" value="ECO:0007669"/>
    <property type="project" value="InterPro"/>
</dbReference>
<proteinExistence type="predicted"/>
<organism evidence="7 8">
    <name type="scientific">Jejuia pallidilutea</name>
    <dbReference type="NCBI Taxonomy" id="504487"/>
    <lineage>
        <taxon>Bacteria</taxon>
        <taxon>Pseudomonadati</taxon>
        <taxon>Bacteroidota</taxon>
        <taxon>Flavobacteriia</taxon>
        <taxon>Flavobacteriales</taxon>
        <taxon>Flavobacteriaceae</taxon>
        <taxon>Jejuia</taxon>
    </lineage>
</organism>
<sequence>MKLFLKYIFGVIITAVSLYGCSVSKYIPEDERLYTGATLTVQPDSIVKDKTGLKTELSTVLRPEPNKRFLGMHLGLYYYYKNQKENPGFINRWLYKKFGEAPVYQSDVEAYEVERLLLNRLENRGFFYSRASSEFNETEKKASIHYTVQVPKPYRMASYQLDSMPQQIYNDIQPYVDTTPFKTNMRFDLTNMKMERQRIDYNLKNKGYYNFDDTFLIFEADTNRYDNKRFNLFLKLKKAVPEKSTIPYKIKTVNIHTNYEVTDSVKTETIRYNDKNYIQNNRFFKAKYLDPFIKLEEGQLYSPETSRNTARRLSNIGAYKYVNIQYKEIDSLQTDSLGALETNIYLSPLNKRAIRAELQLVSKSNNFSGPTFGLTYSNRNLFGGGETLNISSTVGYETQLGAGDNAGRSSLDLGFKNELIFPRVLFPININEDFFEYDIPKTKTSISLNYLNRTKLYTLLSGTALFGYTWDANRYVTHEINPISVNYTHLSNTTTEFEEILDENPFLRRSFEQQFISGLNYSFTYNGLVDAQKRHQFYFNTTFDTSGNTIGLLGKTNTSNTPKTFLGLEYAQFVKADFDFHYHLNFGNEQVLATRLFAGYGWAYGNSDVVPFVKQYYSGGPYSVRAFRIRSLGPGTYNSETDSRTFNFFDKTGNIRLEANIEYRFPIYSFFKGAVFVDAGNIWNSKGNPAFNGKDKFTSNFLNELGMGTGFGVRVDIQNFVIRFDLAAPFHNPSLPENERFNFDVSSPILNFAIGYPF</sequence>
<evidence type="ECO:0000256" key="1">
    <source>
        <dbReference type="ARBA" id="ARBA00004370"/>
    </source>
</evidence>
<evidence type="ECO:0000256" key="4">
    <source>
        <dbReference type="ARBA" id="ARBA00023136"/>
    </source>
</evidence>
<evidence type="ECO:0000256" key="2">
    <source>
        <dbReference type="ARBA" id="ARBA00022692"/>
    </source>
</evidence>
<dbReference type="EMBL" id="PVEO01000003">
    <property type="protein sequence ID" value="PQV49501.1"/>
    <property type="molecule type" value="Genomic_DNA"/>
</dbReference>
<keyword evidence="2" id="KW-0812">Transmembrane</keyword>
<dbReference type="RefSeq" id="WP_105473256.1">
    <property type="nucleotide sequence ID" value="NZ_PVEO01000003.1"/>
</dbReference>
<evidence type="ECO:0000313" key="8">
    <source>
        <dbReference type="Proteomes" id="UP000251545"/>
    </source>
</evidence>
<comment type="subcellular location">
    <subcellularLocation>
        <location evidence="1">Membrane</location>
    </subcellularLocation>
</comment>
<evidence type="ECO:0000256" key="3">
    <source>
        <dbReference type="ARBA" id="ARBA00022729"/>
    </source>
</evidence>
<dbReference type="Proteomes" id="UP000251545">
    <property type="component" value="Unassembled WGS sequence"/>
</dbReference>
<evidence type="ECO:0000313" key="7">
    <source>
        <dbReference type="EMBL" id="PQV49501.1"/>
    </source>
</evidence>